<dbReference type="EMBL" id="CP018800">
    <property type="protein sequence ID" value="ATX81870.1"/>
    <property type="molecule type" value="Genomic_DNA"/>
</dbReference>
<dbReference type="AlphaFoldDB" id="A0A2K8L3F9"/>
<dbReference type="OrthoDB" id="5296144at2"/>
<dbReference type="Proteomes" id="UP000231637">
    <property type="component" value="Chromosome"/>
</dbReference>
<dbReference type="Gene3D" id="1.25.40.10">
    <property type="entry name" value="Tetratricopeptide repeat domain"/>
    <property type="match status" value="1"/>
</dbReference>
<dbReference type="InterPro" id="IPR011990">
    <property type="entry name" value="TPR-like_helical_dom_sf"/>
</dbReference>
<dbReference type="KEGG" id="mfn:Ga0123462_1001"/>
<name>A0A2K8L3F9_9PROT</name>
<sequence length="118" mass="13170">MSAAKQAIADSRFEKAEQILTEMLEFAPSETAGWKLLARVQRKLGHIEAGIASAERALQLQNANATMEPPVSATLARLLWKQGERNQAHEMLDILIARQPEDHALVMLKHAWNQESDS</sequence>
<accession>A0A2K8L3F9</accession>
<reference evidence="1 2" key="1">
    <citation type="submission" date="2016-12" db="EMBL/GenBank/DDBJ databases">
        <title>Isolation and genomic insights into novel planktonic Zetaproteobacteria from stratified waters of the Chesapeake Bay.</title>
        <authorList>
            <person name="McAllister S.M."/>
            <person name="Kato S."/>
            <person name="Chan C.S."/>
            <person name="Chiu B.K."/>
            <person name="Field E.K."/>
        </authorList>
    </citation>
    <scope>NUCLEOTIDE SEQUENCE [LARGE SCALE GENOMIC DNA]</scope>
    <source>
        <strain evidence="1 2">CP-8</strain>
    </source>
</reference>
<keyword evidence="2" id="KW-1185">Reference proteome</keyword>
<gene>
    <name evidence="1" type="ORF">Ga0123462_1001</name>
</gene>
<evidence type="ECO:0000313" key="1">
    <source>
        <dbReference type="EMBL" id="ATX81870.1"/>
    </source>
</evidence>
<organism evidence="1 2">
    <name type="scientific">Mariprofundus ferrinatatus</name>
    <dbReference type="NCBI Taxonomy" id="1921087"/>
    <lineage>
        <taxon>Bacteria</taxon>
        <taxon>Pseudomonadati</taxon>
        <taxon>Pseudomonadota</taxon>
        <taxon>Candidatius Mariprofundia</taxon>
        <taxon>Mariprofundales</taxon>
        <taxon>Mariprofundaceae</taxon>
        <taxon>Mariprofundus</taxon>
    </lineage>
</organism>
<evidence type="ECO:0000313" key="2">
    <source>
        <dbReference type="Proteomes" id="UP000231637"/>
    </source>
</evidence>
<dbReference type="SUPFAM" id="SSF48452">
    <property type="entry name" value="TPR-like"/>
    <property type="match status" value="1"/>
</dbReference>
<proteinExistence type="predicted"/>
<protein>
    <submittedName>
        <fullName evidence="1">Uncharacterized protein</fullName>
    </submittedName>
</protein>